<reference evidence="1" key="1">
    <citation type="journal article" date="2014" name="Front. Microbiol.">
        <title>High frequency of phylogenetically diverse reductive dehalogenase-homologous genes in deep subseafloor sedimentary metagenomes.</title>
        <authorList>
            <person name="Kawai M."/>
            <person name="Futagami T."/>
            <person name="Toyoda A."/>
            <person name="Takaki Y."/>
            <person name="Nishi S."/>
            <person name="Hori S."/>
            <person name="Arai W."/>
            <person name="Tsubouchi T."/>
            <person name="Morono Y."/>
            <person name="Uchiyama I."/>
            <person name="Ito T."/>
            <person name="Fujiyama A."/>
            <person name="Inagaki F."/>
            <person name="Takami H."/>
        </authorList>
    </citation>
    <scope>NUCLEOTIDE SEQUENCE</scope>
    <source>
        <strain evidence="1">Expedition CK06-06</strain>
    </source>
</reference>
<name>X0Z6D4_9ZZZZ</name>
<accession>X0Z6D4</accession>
<gene>
    <name evidence="1" type="ORF">S01H4_16638</name>
</gene>
<proteinExistence type="predicted"/>
<organism evidence="1">
    <name type="scientific">marine sediment metagenome</name>
    <dbReference type="NCBI Taxonomy" id="412755"/>
    <lineage>
        <taxon>unclassified sequences</taxon>
        <taxon>metagenomes</taxon>
        <taxon>ecological metagenomes</taxon>
    </lineage>
</organism>
<dbReference type="EMBL" id="BART01007300">
    <property type="protein sequence ID" value="GAG55933.1"/>
    <property type="molecule type" value="Genomic_DNA"/>
</dbReference>
<sequence>MNEVEKKKRLKGFAKIVAREVEVLNTIERFKKDFKDSLVKILLNAKDGKYAA</sequence>
<comment type="caution">
    <text evidence="1">The sequence shown here is derived from an EMBL/GenBank/DDBJ whole genome shotgun (WGS) entry which is preliminary data.</text>
</comment>
<dbReference type="AlphaFoldDB" id="X0Z6D4"/>
<feature type="non-terminal residue" evidence="1">
    <location>
        <position position="52"/>
    </location>
</feature>
<protein>
    <submittedName>
        <fullName evidence="1">Uncharacterized protein</fullName>
    </submittedName>
</protein>
<evidence type="ECO:0000313" key="1">
    <source>
        <dbReference type="EMBL" id="GAG55933.1"/>
    </source>
</evidence>